<dbReference type="InterPro" id="IPR012301">
    <property type="entry name" value="Malic_N_dom"/>
</dbReference>
<dbReference type="InterPro" id="IPR001891">
    <property type="entry name" value="Malic_OxRdtase"/>
</dbReference>
<dbReference type="PANTHER" id="PTHR23406">
    <property type="entry name" value="MALIC ENZYME-RELATED"/>
    <property type="match status" value="1"/>
</dbReference>
<feature type="domain" description="Malic enzyme N-terminal" evidence="3">
    <location>
        <begin position="118"/>
        <end position="248"/>
    </location>
</feature>
<evidence type="ECO:0000313" key="5">
    <source>
        <dbReference type="Proteomes" id="UP000224567"/>
    </source>
</evidence>
<dbReference type="GO" id="GO:0005739">
    <property type="term" value="C:mitochondrion"/>
    <property type="evidence" value="ECO:0007669"/>
    <property type="project" value="TreeGrafter"/>
</dbReference>
<dbReference type="SUPFAM" id="SSF53223">
    <property type="entry name" value="Aminoacid dehydrogenase-like, N-terminal domain"/>
    <property type="match status" value="1"/>
</dbReference>
<evidence type="ECO:0000256" key="2">
    <source>
        <dbReference type="ARBA" id="ARBA00023002"/>
    </source>
</evidence>
<dbReference type="AlphaFoldDB" id="A0A2G2VXI3"/>
<name>A0A2G2VXI3_CAPBA</name>
<dbReference type="GO" id="GO:0006108">
    <property type="term" value="P:malate metabolic process"/>
    <property type="evidence" value="ECO:0007669"/>
    <property type="project" value="TreeGrafter"/>
</dbReference>
<dbReference type="Gene3D" id="3.40.50.10380">
    <property type="entry name" value="Malic enzyme, N-terminal domain"/>
    <property type="match status" value="1"/>
</dbReference>
<dbReference type="GO" id="GO:0004471">
    <property type="term" value="F:malate dehydrogenase (decarboxylating) (NAD+) activity"/>
    <property type="evidence" value="ECO:0007669"/>
    <property type="project" value="TreeGrafter"/>
</dbReference>
<reference evidence="4 5" key="1">
    <citation type="journal article" date="2017" name="Genome Biol.">
        <title>New reference genome sequences of hot pepper reveal the massive evolution of plant disease-resistance genes by retroduplication.</title>
        <authorList>
            <person name="Kim S."/>
            <person name="Park J."/>
            <person name="Yeom S.I."/>
            <person name="Kim Y.M."/>
            <person name="Seo E."/>
            <person name="Kim K.T."/>
            <person name="Kim M.S."/>
            <person name="Lee J.M."/>
            <person name="Cheong K."/>
            <person name="Shin H.S."/>
            <person name="Kim S.B."/>
            <person name="Han K."/>
            <person name="Lee J."/>
            <person name="Park M."/>
            <person name="Lee H.A."/>
            <person name="Lee H.Y."/>
            <person name="Lee Y."/>
            <person name="Oh S."/>
            <person name="Lee J.H."/>
            <person name="Choi E."/>
            <person name="Choi E."/>
            <person name="Lee S.E."/>
            <person name="Jeon J."/>
            <person name="Kim H."/>
            <person name="Choi G."/>
            <person name="Song H."/>
            <person name="Lee J."/>
            <person name="Lee S.C."/>
            <person name="Kwon J.K."/>
            <person name="Lee H.Y."/>
            <person name="Koo N."/>
            <person name="Hong Y."/>
            <person name="Kim R.W."/>
            <person name="Kang W.H."/>
            <person name="Huh J.H."/>
            <person name="Kang B.C."/>
            <person name="Yang T.J."/>
            <person name="Lee Y.H."/>
            <person name="Bennetzen J.L."/>
            <person name="Choi D."/>
        </authorList>
    </citation>
    <scope>NUCLEOTIDE SEQUENCE [LARGE SCALE GENOMIC DNA]</scope>
    <source>
        <strain evidence="5">cv. PBC81</strain>
    </source>
</reference>
<keyword evidence="5" id="KW-1185">Reference proteome</keyword>
<gene>
    <name evidence="4" type="ORF">CQW23_21226</name>
</gene>
<organism evidence="4 5">
    <name type="scientific">Capsicum baccatum</name>
    <name type="common">Peruvian pepper</name>
    <dbReference type="NCBI Taxonomy" id="33114"/>
    <lineage>
        <taxon>Eukaryota</taxon>
        <taxon>Viridiplantae</taxon>
        <taxon>Streptophyta</taxon>
        <taxon>Embryophyta</taxon>
        <taxon>Tracheophyta</taxon>
        <taxon>Spermatophyta</taxon>
        <taxon>Magnoliopsida</taxon>
        <taxon>eudicotyledons</taxon>
        <taxon>Gunneridae</taxon>
        <taxon>Pentapetalae</taxon>
        <taxon>asterids</taxon>
        <taxon>lamiids</taxon>
        <taxon>Solanales</taxon>
        <taxon>Solanaceae</taxon>
        <taxon>Solanoideae</taxon>
        <taxon>Capsiceae</taxon>
        <taxon>Capsicum</taxon>
    </lineage>
</organism>
<sequence>MRETRLRWFGHVMRRSTDAPVQRCERLTRDGFKRGRGRPKKYWGEVIRHDIEQLQLTEDMTLDRKLWRRQIRVDATPKGEPLGLKGYTSVGLSLSSQYFKLGHFSEARGSSKFPKMTQERNERLFYKLLIDNVEELLPTVYTSTVGKAYQNYESLFKCPYGLCISLKEKGRILEVLNNWPERSIHVIIVTDGERILGLGDLGCQISPFRPHLTLFFSISSMSYEHSLFNCKIDDFAVQVNERNELKLQVKHLLNVLSKPWLCWWNLILYIDLQNKTMQMTHESIYKALEKVDLEN</sequence>
<dbReference type="STRING" id="33114.A0A2G2VXI3"/>
<dbReference type="SMART" id="SM01274">
    <property type="entry name" value="malic"/>
    <property type="match status" value="1"/>
</dbReference>
<evidence type="ECO:0000313" key="4">
    <source>
        <dbReference type="EMBL" id="PHT37653.1"/>
    </source>
</evidence>
<dbReference type="OrthoDB" id="21573at2759"/>
<evidence type="ECO:0000256" key="1">
    <source>
        <dbReference type="ARBA" id="ARBA00001946"/>
    </source>
</evidence>
<proteinExistence type="predicted"/>
<dbReference type="EMBL" id="MLFT02000009">
    <property type="protein sequence ID" value="PHT37653.1"/>
    <property type="molecule type" value="Genomic_DNA"/>
</dbReference>
<dbReference type="InterPro" id="IPR046346">
    <property type="entry name" value="Aminoacid_DH-like_N_sf"/>
</dbReference>
<dbReference type="InterPro" id="IPR037062">
    <property type="entry name" value="Malic_N_dom_sf"/>
</dbReference>
<dbReference type="PANTHER" id="PTHR23406:SF32">
    <property type="entry name" value="NADP-DEPENDENT MALIC ENZYME"/>
    <property type="match status" value="1"/>
</dbReference>
<dbReference type="Proteomes" id="UP000224567">
    <property type="component" value="Unassembled WGS sequence"/>
</dbReference>
<accession>A0A2G2VXI3</accession>
<keyword evidence="2" id="KW-0560">Oxidoreductase</keyword>
<comment type="caution">
    <text evidence="4">The sequence shown here is derived from an EMBL/GenBank/DDBJ whole genome shotgun (WGS) entry which is preliminary data.</text>
</comment>
<dbReference type="PRINTS" id="PR00072">
    <property type="entry name" value="MALOXRDTASE"/>
</dbReference>
<protein>
    <recommendedName>
        <fullName evidence="3">Malic enzyme N-terminal domain-containing protein</fullName>
    </recommendedName>
</protein>
<evidence type="ECO:0000259" key="3">
    <source>
        <dbReference type="SMART" id="SM01274"/>
    </source>
</evidence>
<reference evidence="5" key="2">
    <citation type="journal article" date="2017" name="J. Anim. Genet.">
        <title>Multiple reference genome sequences of hot pepper reveal the massive evolution of plant disease resistance genes by retroduplication.</title>
        <authorList>
            <person name="Kim S."/>
            <person name="Park J."/>
            <person name="Yeom S.-I."/>
            <person name="Kim Y.-M."/>
            <person name="Seo E."/>
            <person name="Kim K.-T."/>
            <person name="Kim M.-S."/>
            <person name="Lee J.M."/>
            <person name="Cheong K."/>
            <person name="Shin H.-S."/>
            <person name="Kim S.-B."/>
            <person name="Han K."/>
            <person name="Lee J."/>
            <person name="Park M."/>
            <person name="Lee H.-A."/>
            <person name="Lee H.-Y."/>
            <person name="Lee Y."/>
            <person name="Oh S."/>
            <person name="Lee J.H."/>
            <person name="Choi E."/>
            <person name="Choi E."/>
            <person name="Lee S.E."/>
            <person name="Jeon J."/>
            <person name="Kim H."/>
            <person name="Choi G."/>
            <person name="Song H."/>
            <person name="Lee J."/>
            <person name="Lee S.-C."/>
            <person name="Kwon J.-K."/>
            <person name="Lee H.-Y."/>
            <person name="Koo N."/>
            <person name="Hong Y."/>
            <person name="Kim R.W."/>
            <person name="Kang W.-H."/>
            <person name="Huh J.H."/>
            <person name="Kang B.-C."/>
            <person name="Yang T.-J."/>
            <person name="Lee Y.-H."/>
            <person name="Bennetzen J.L."/>
            <person name="Choi D."/>
        </authorList>
    </citation>
    <scope>NUCLEOTIDE SEQUENCE [LARGE SCALE GENOMIC DNA]</scope>
    <source>
        <strain evidence="5">cv. PBC81</strain>
    </source>
</reference>
<comment type="cofactor">
    <cofactor evidence="1">
        <name>Mg(2+)</name>
        <dbReference type="ChEBI" id="CHEBI:18420"/>
    </cofactor>
</comment>
<dbReference type="Pfam" id="PF00390">
    <property type="entry name" value="malic"/>
    <property type="match status" value="1"/>
</dbReference>